<dbReference type="GO" id="GO:0008237">
    <property type="term" value="F:metallopeptidase activity"/>
    <property type="evidence" value="ECO:0007669"/>
    <property type="project" value="UniProtKB-KW"/>
</dbReference>
<dbReference type="PANTHER" id="PTHR43221">
    <property type="entry name" value="PROTEASE HTPX"/>
    <property type="match status" value="1"/>
</dbReference>
<organism evidence="13 14">
    <name type="scientific">Thiorhodococcus fuscus</name>
    <dbReference type="NCBI Taxonomy" id="527200"/>
    <lineage>
        <taxon>Bacteria</taxon>
        <taxon>Pseudomonadati</taxon>
        <taxon>Pseudomonadota</taxon>
        <taxon>Gammaproteobacteria</taxon>
        <taxon>Chromatiales</taxon>
        <taxon>Chromatiaceae</taxon>
        <taxon>Thiorhodococcus</taxon>
    </lineage>
</organism>
<dbReference type="InterPro" id="IPR029024">
    <property type="entry name" value="TerB-like"/>
</dbReference>
<evidence type="ECO:0000259" key="12">
    <source>
        <dbReference type="Pfam" id="PF01435"/>
    </source>
</evidence>
<dbReference type="EC" id="3.4.24.-" evidence="13"/>
<dbReference type="RefSeq" id="WP_386028578.1">
    <property type="nucleotide sequence ID" value="NZ_JBHUHX010000052.1"/>
</dbReference>
<keyword evidence="3" id="KW-0645">Protease</keyword>
<evidence type="ECO:0000313" key="14">
    <source>
        <dbReference type="Proteomes" id="UP001597337"/>
    </source>
</evidence>
<feature type="transmembrane region" description="Helical" evidence="11">
    <location>
        <begin position="233"/>
        <end position="256"/>
    </location>
</feature>
<dbReference type="Pfam" id="PF01435">
    <property type="entry name" value="Peptidase_M48"/>
    <property type="match status" value="1"/>
</dbReference>
<evidence type="ECO:0000256" key="9">
    <source>
        <dbReference type="ARBA" id="ARBA00023049"/>
    </source>
</evidence>
<evidence type="ECO:0000256" key="11">
    <source>
        <dbReference type="SAM" id="Phobius"/>
    </source>
</evidence>
<evidence type="ECO:0000256" key="10">
    <source>
        <dbReference type="ARBA" id="ARBA00023136"/>
    </source>
</evidence>
<keyword evidence="9 13" id="KW-0482">Metalloprotease</keyword>
<dbReference type="Proteomes" id="UP001597337">
    <property type="component" value="Unassembled WGS sequence"/>
</dbReference>
<accession>A0ABW4YD31</accession>
<evidence type="ECO:0000256" key="6">
    <source>
        <dbReference type="ARBA" id="ARBA00022801"/>
    </source>
</evidence>
<keyword evidence="10 11" id="KW-0472">Membrane</keyword>
<dbReference type="SUPFAM" id="SSF158682">
    <property type="entry name" value="TerB-like"/>
    <property type="match status" value="1"/>
</dbReference>
<sequence>MNFFEHQARARRRTLGLIGLFVLALVSIVILVDLVVLVFFGSYHELAQPGRYMDYVDLGVPGLFDRYVRPNLPLLFWVSLATGGGIALASQIRILTLRGGGGAVARGLGGTLVPPDTTDPLRRRLRNVVEEMAIAAGVPVPEVYVLDQEPGINAFAAGYSPSDAAIAVTQGTLETLNRAELQGVVAHEFGHILNGDMRLNIRLMGVLFGILVLALLGRFLLNSGRLSARRDGRGILSLGLALVAVGYVGLFFGRLIKASVSRQREFLADASAVQFTRHPEGIAGALKKIGAAGMGSTLRANAEEVAHMLFAQGLSSRMLATHPPIEARIRAIEPGFDPAELVEIARSMRRPGPVGVPGGSVEPAGVAEAVAPLAARGAAVSPESLVQGIGRPGAGQILAASLIAAAIPKTLERAAHSTEWAASVLCYLLMGADPEVREQRLLMVAETLGQEAEHQVGVLLKEVPDLASELRIPLLDLTFPALRRRPAAELERLLGLVDRLILADGQVALFEYVLAKLLARQIRDLLSPASAGVAGSGRLVGATREVVVLLTVLARHGNGRPEDARRALIVGLKRLGAKLQAVERIKEDWFESDWLEREWSVRLDAALARLDQLRLEDKQCLLGAMAAVVVEDGRVAPDEMELLRAICAALRMPLPVLEPAENRS</sequence>
<reference evidence="14" key="1">
    <citation type="journal article" date="2019" name="Int. J. Syst. Evol. Microbiol.">
        <title>The Global Catalogue of Microorganisms (GCM) 10K type strain sequencing project: providing services to taxonomists for standard genome sequencing and annotation.</title>
        <authorList>
            <consortium name="The Broad Institute Genomics Platform"/>
            <consortium name="The Broad Institute Genome Sequencing Center for Infectious Disease"/>
            <person name="Wu L."/>
            <person name="Ma J."/>
        </authorList>
    </citation>
    <scope>NUCLEOTIDE SEQUENCE [LARGE SCALE GENOMIC DNA]</scope>
    <source>
        <strain evidence="14">KACC 12597</strain>
    </source>
</reference>
<evidence type="ECO:0000256" key="7">
    <source>
        <dbReference type="ARBA" id="ARBA00022833"/>
    </source>
</evidence>
<keyword evidence="7" id="KW-0862">Zinc</keyword>
<evidence type="ECO:0000256" key="3">
    <source>
        <dbReference type="ARBA" id="ARBA00022670"/>
    </source>
</evidence>
<evidence type="ECO:0000256" key="2">
    <source>
        <dbReference type="ARBA" id="ARBA00022475"/>
    </source>
</evidence>
<protein>
    <submittedName>
        <fullName evidence="13">M48 family metalloprotease</fullName>
        <ecNumber evidence="13">3.4.24.-</ecNumber>
    </submittedName>
</protein>
<evidence type="ECO:0000313" key="13">
    <source>
        <dbReference type="EMBL" id="MFD2113562.1"/>
    </source>
</evidence>
<dbReference type="EMBL" id="JBHUHX010000052">
    <property type="protein sequence ID" value="MFD2113562.1"/>
    <property type="molecule type" value="Genomic_DNA"/>
</dbReference>
<comment type="cofactor">
    <cofactor evidence="1">
        <name>Zn(2+)</name>
        <dbReference type="ChEBI" id="CHEBI:29105"/>
    </cofactor>
</comment>
<evidence type="ECO:0000256" key="5">
    <source>
        <dbReference type="ARBA" id="ARBA00022723"/>
    </source>
</evidence>
<keyword evidence="14" id="KW-1185">Reference proteome</keyword>
<feature type="domain" description="Peptidase M48" evidence="12">
    <location>
        <begin position="123"/>
        <end position="333"/>
    </location>
</feature>
<keyword evidence="2" id="KW-1003">Cell membrane</keyword>
<feature type="transmembrane region" description="Helical" evidence="11">
    <location>
        <begin position="20"/>
        <end position="43"/>
    </location>
</feature>
<feature type="transmembrane region" description="Helical" evidence="11">
    <location>
        <begin position="201"/>
        <end position="221"/>
    </location>
</feature>
<dbReference type="CDD" id="cd07340">
    <property type="entry name" value="M48B_Htpx_like"/>
    <property type="match status" value="1"/>
</dbReference>
<dbReference type="Gene3D" id="3.30.2010.10">
    <property type="entry name" value="Metalloproteases ('zincins'), catalytic domain"/>
    <property type="match status" value="1"/>
</dbReference>
<evidence type="ECO:0000256" key="4">
    <source>
        <dbReference type="ARBA" id="ARBA00022692"/>
    </source>
</evidence>
<keyword evidence="8 11" id="KW-1133">Transmembrane helix</keyword>
<evidence type="ECO:0000256" key="1">
    <source>
        <dbReference type="ARBA" id="ARBA00001947"/>
    </source>
</evidence>
<keyword evidence="5" id="KW-0479">Metal-binding</keyword>
<keyword evidence="6 13" id="KW-0378">Hydrolase</keyword>
<dbReference type="InterPro" id="IPR050083">
    <property type="entry name" value="HtpX_protease"/>
</dbReference>
<evidence type="ECO:0000256" key="8">
    <source>
        <dbReference type="ARBA" id="ARBA00022989"/>
    </source>
</evidence>
<proteinExistence type="predicted"/>
<gene>
    <name evidence="13" type="ORF">ACFSJC_17070</name>
</gene>
<keyword evidence="4 11" id="KW-0812">Transmembrane</keyword>
<dbReference type="InterPro" id="IPR001915">
    <property type="entry name" value="Peptidase_M48"/>
</dbReference>
<comment type="caution">
    <text evidence="13">The sequence shown here is derived from an EMBL/GenBank/DDBJ whole genome shotgun (WGS) entry which is preliminary data.</text>
</comment>
<dbReference type="PANTHER" id="PTHR43221:SF2">
    <property type="entry name" value="PROTEASE HTPX HOMOLOG"/>
    <property type="match status" value="1"/>
</dbReference>
<name>A0ABW4YD31_9GAMM</name>